<dbReference type="Pfam" id="PF00211">
    <property type="entry name" value="Guanylate_cyc"/>
    <property type="match status" value="1"/>
</dbReference>
<feature type="compositionally biased region" description="Basic and acidic residues" evidence="5">
    <location>
        <begin position="61"/>
        <end position="70"/>
    </location>
</feature>
<proteinExistence type="predicted"/>
<dbReference type="GO" id="GO:0009190">
    <property type="term" value="P:cyclic nucleotide biosynthetic process"/>
    <property type="evidence" value="ECO:0007669"/>
    <property type="project" value="InterPro"/>
</dbReference>
<evidence type="ECO:0000256" key="3">
    <source>
        <dbReference type="ARBA" id="ARBA00022982"/>
    </source>
</evidence>
<dbReference type="CDD" id="cd00730">
    <property type="entry name" value="rubredoxin"/>
    <property type="match status" value="1"/>
</dbReference>
<feature type="domain" description="Guanylate cyclase" evidence="6">
    <location>
        <begin position="289"/>
        <end position="422"/>
    </location>
</feature>
<dbReference type="InterPro" id="IPR001054">
    <property type="entry name" value="A/G_cyclase"/>
</dbReference>
<dbReference type="GO" id="GO:0035556">
    <property type="term" value="P:intracellular signal transduction"/>
    <property type="evidence" value="ECO:0007669"/>
    <property type="project" value="InterPro"/>
</dbReference>
<dbReference type="InterPro" id="IPR029016">
    <property type="entry name" value="GAF-like_dom_sf"/>
</dbReference>
<dbReference type="CDD" id="cd07302">
    <property type="entry name" value="CHD"/>
    <property type="match status" value="1"/>
</dbReference>
<dbReference type="InterPro" id="IPR029787">
    <property type="entry name" value="Nucleotide_cyclase"/>
</dbReference>
<evidence type="ECO:0000256" key="1">
    <source>
        <dbReference type="ARBA" id="ARBA00022448"/>
    </source>
</evidence>
<evidence type="ECO:0000259" key="6">
    <source>
        <dbReference type="PROSITE" id="PS50125"/>
    </source>
</evidence>
<dbReference type="Pfam" id="PF00301">
    <property type="entry name" value="Rubredoxin"/>
    <property type="match status" value="1"/>
</dbReference>
<reference evidence="8" key="1">
    <citation type="submission" date="2020-07" db="EMBL/GenBank/DDBJ databases">
        <title>Huge and variable diversity of episymbiotic CPR bacteria and DPANN archaea in groundwater ecosystems.</title>
        <authorList>
            <person name="He C.Y."/>
            <person name="Keren R."/>
            <person name="Whittaker M."/>
            <person name="Farag I.F."/>
            <person name="Doudna J."/>
            <person name="Cate J.H.D."/>
            <person name="Banfield J.F."/>
        </authorList>
    </citation>
    <scope>NUCLEOTIDE SEQUENCE</scope>
    <source>
        <strain evidence="8">NC_groundwater_1664_Pr3_B-0.1um_52_9</strain>
    </source>
</reference>
<dbReference type="SUPFAM" id="SSF57802">
    <property type="entry name" value="Rubredoxin-like"/>
    <property type="match status" value="1"/>
</dbReference>
<dbReference type="InterPro" id="IPR024935">
    <property type="entry name" value="Rubredoxin_dom"/>
</dbReference>
<comment type="caution">
    <text evidence="8">The sequence shown here is derived from an EMBL/GenBank/DDBJ whole genome shotgun (WGS) entry which is preliminary data.</text>
</comment>
<keyword evidence="1" id="KW-0813">Transport</keyword>
<dbReference type="InterPro" id="IPR050697">
    <property type="entry name" value="Adenylyl/Guanylyl_Cyclase_3/4"/>
</dbReference>
<dbReference type="SUPFAM" id="SSF55781">
    <property type="entry name" value="GAF domain-like"/>
    <property type="match status" value="1"/>
</dbReference>
<dbReference type="PRINTS" id="PR00163">
    <property type="entry name" value="RUBREDOXIN"/>
</dbReference>
<dbReference type="PROSITE" id="PS50125">
    <property type="entry name" value="GUANYLATE_CYCLASE_2"/>
    <property type="match status" value="1"/>
</dbReference>
<dbReference type="GO" id="GO:0005506">
    <property type="term" value="F:iron ion binding"/>
    <property type="evidence" value="ECO:0007669"/>
    <property type="project" value="InterPro"/>
</dbReference>
<sequence>MTKWKCSICGWMYDPDAGDPENEIESGAAFEDLSDSWSCPICNCGKGLFKTEALPQAANPGKDKSDKDNSAHQPAGRTSIYKERFENVFRVAQKLTSSLHIGEVLEMIRDEARTTIPGLQEVCLLVIDPEAQHYTRPLHCAVEKQRVNCQLCKRGRGAVNKALHQASSAVCFLPDDQGGRLLENGVPKEGFAEIVFPIHEGGRPLAVLDAIAKPGAGLGEKDFLLLKDLVQLASNVIKNARSHWKMSQEKLTVDRILTHLRPFVPSTVQKIVEKDPETPDLEKKDIDVTVLFLDVAGYTRISETQTRDKVTFIIEKYFSSFLDIIYVHGGDINETAGDGLMVIFQGEPKETALSAVKSALEIRSKTMEINEELKNRFLPVEINMGINSGMAAVGMSRFTGSSGTRMTFTATGPVTNVAARIASAAKHGDILVGPETAERVREEVKLFDRGQMNFKNVRDSVEVFSLVRDSETMTPADSD</sequence>
<feature type="domain" description="Rubredoxin-like" evidence="7">
    <location>
        <begin position="1"/>
        <end position="52"/>
    </location>
</feature>
<evidence type="ECO:0000259" key="7">
    <source>
        <dbReference type="PROSITE" id="PS50903"/>
    </source>
</evidence>
<dbReference type="GO" id="GO:0004016">
    <property type="term" value="F:adenylate cyclase activity"/>
    <property type="evidence" value="ECO:0007669"/>
    <property type="project" value="UniProtKB-ARBA"/>
</dbReference>
<organism evidence="8 9">
    <name type="scientific">Desulfomonile tiedjei</name>
    <dbReference type="NCBI Taxonomy" id="2358"/>
    <lineage>
        <taxon>Bacteria</taxon>
        <taxon>Pseudomonadati</taxon>
        <taxon>Thermodesulfobacteriota</taxon>
        <taxon>Desulfomonilia</taxon>
        <taxon>Desulfomonilales</taxon>
        <taxon>Desulfomonilaceae</taxon>
        <taxon>Desulfomonile</taxon>
    </lineage>
</organism>
<feature type="region of interest" description="Disordered" evidence="5">
    <location>
        <begin position="56"/>
        <end position="77"/>
    </location>
</feature>
<keyword evidence="3" id="KW-0249">Electron transport</keyword>
<accession>A0A9D6V0P8</accession>
<dbReference type="PANTHER" id="PTHR43081">
    <property type="entry name" value="ADENYLATE CYCLASE, TERMINAL-DIFFERENTIATION SPECIFIC-RELATED"/>
    <property type="match status" value="1"/>
</dbReference>
<keyword evidence="2" id="KW-0479">Metal-binding</keyword>
<dbReference type="PROSITE" id="PS50903">
    <property type="entry name" value="RUBREDOXIN_LIKE"/>
    <property type="match status" value="1"/>
</dbReference>
<dbReference type="AlphaFoldDB" id="A0A9D6V0P8"/>
<dbReference type="Gene3D" id="2.20.28.10">
    <property type="match status" value="1"/>
</dbReference>
<gene>
    <name evidence="8" type="ORF">HY912_10550</name>
</gene>
<evidence type="ECO:0000256" key="4">
    <source>
        <dbReference type="ARBA" id="ARBA00023004"/>
    </source>
</evidence>
<dbReference type="InterPro" id="IPR024934">
    <property type="entry name" value="Rubredoxin-like_dom"/>
</dbReference>
<name>A0A9D6V0P8_9BACT</name>
<dbReference type="PANTHER" id="PTHR43081:SF1">
    <property type="entry name" value="ADENYLATE CYCLASE, TERMINAL-DIFFERENTIATION SPECIFIC"/>
    <property type="match status" value="1"/>
</dbReference>
<dbReference type="Gene3D" id="3.30.70.1230">
    <property type="entry name" value="Nucleotide cyclase"/>
    <property type="match status" value="1"/>
</dbReference>
<protein>
    <submittedName>
        <fullName evidence="8">Rubredoxin</fullName>
    </submittedName>
</protein>
<evidence type="ECO:0000313" key="8">
    <source>
        <dbReference type="EMBL" id="MBI5249921.1"/>
    </source>
</evidence>
<evidence type="ECO:0000256" key="2">
    <source>
        <dbReference type="ARBA" id="ARBA00022723"/>
    </source>
</evidence>
<dbReference type="SMART" id="SM00044">
    <property type="entry name" value="CYCc"/>
    <property type="match status" value="1"/>
</dbReference>
<dbReference type="Gene3D" id="3.30.450.40">
    <property type="match status" value="1"/>
</dbReference>
<dbReference type="EMBL" id="JACRDE010000284">
    <property type="protein sequence ID" value="MBI5249921.1"/>
    <property type="molecule type" value="Genomic_DNA"/>
</dbReference>
<evidence type="ECO:0000256" key="5">
    <source>
        <dbReference type="SAM" id="MobiDB-lite"/>
    </source>
</evidence>
<dbReference type="Proteomes" id="UP000807825">
    <property type="component" value="Unassembled WGS sequence"/>
</dbReference>
<keyword evidence="4" id="KW-0408">Iron</keyword>
<evidence type="ECO:0000313" key="9">
    <source>
        <dbReference type="Proteomes" id="UP000807825"/>
    </source>
</evidence>
<dbReference type="SUPFAM" id="SSF55073">
    <property type="entry name" value="Nucleotide cyclase"/>
    <property type="match status" value="1"/>
</dbReference>